<reference evidence="11 12" key="2">
    <citation type="journal article" date="2012" name="Proc. Natl. Acad. Sci. U.S.A.">
        <title>Antigenic diversity is generated by distinct evolutionary mechanisms in African trypanosome species.</title>
        <authorList>
            <person name="Jackson A.P."/>
            <person name="Berry A."/>
            <person name="Aslett M."/>
            <person name="Allison H.C."/>
            <person name="Burton P."/>
            <person name="Vavrova-Anderson J."/>
            <person name="Brown R."/>
            <person name="Browne H."/>
            <person name="Corton N."/>
            <person name="Hauser H."/>
            <person name="Gamble J."/>
            <person name="Gilderthorp R."/>
            <person name="Marcello L."/>
            <person name="McQuillan J."/>
            <person name="Otto T.D."/>
            <person name="Quail M.A."/>
            <person name="Sanders M.J."/>
            <person name="van Tonder A."/>
            <person name="Ginger M.L."/>
            <person name="Field M.C."/>
            <person name="Barry J.D."/>
            <person name="Hertz-Fowler C."/>
            <person name="Berriman M."/>
        </authorList>
    </citation>
    <scope>NUCLEOTIDE SEQUENCE [LARGE SCALE GENOMIC DNA]</scope>
    <source>
        <strain evidence="11 12">IL3000</strain>
    </source>
</reference>
<evidence type="ECO:0000256" key="1">
    <source>
        <dbReference type="ARBA" id="ARBA00002523"/>
    </source>
</evidence>
<keyword evidence="8" id="KW-0449">Lipoprotein</keyword>
<feature type="region of interest" description="Disordered" evidence="9">
    <location>
        <begin position="291"/>
        <end position="352"/>
    </location>
</feature>
<evidence type="ECO:0000259" key="10">
    <source>
        <dbReference type="Pfam" id="PF13206"/>
    </source>
</evidence>
<evidence type="ECO:0000256" key="7">
    <source>
        <dbReference type="ARBA" id="ARBA00023180"/>
    </source>
</evidence>
<evidence type="ECO:0000256" key="9">
    <source>
        <dbReference type="SAM" id="MobiDB-lite"/>
    </source>
</evidence>
<evidence type="ECO:0000256" key="2">
    <source>
        <dbReference type="ARBA" id="ARBA00004609"/>
    </source>
</evidence>
<reference evidence="12" key="1">
    <citation type="submission" date="2011-07" db="EMBL/GenBank/DDBJ databases">
        <title>Divergent evolution of antigenic variation in African trypanosomes.</title>
        <authorList>
            <person name="Jackson A.P."/>
            <person name="Berry A."/>
            <person name="Allison H.C."/>
            <person name="Burton P."/>
            <person name="Anderson J."/>
            <person name="Aslett M."/>
            <person name="Brown R."/>
            <person name="Corton N."/>
            <person name="Harris D."/>
            <person name="Hauser H."/>
            <person name="Gamble J."/>
            <person name="Gilderthorp R."/>
            <person name="McQuillan J."/>
            <person name="Quail M.A."/>
            <person name="Sanders M."/>
            <person name="Van Tonder A."/>
            <person name="Ginger M.L."/>
            <person name="Donelson J.E."/>
            <person name="Field M.C."/>
            <person name="Barry J.D."/>
            <person name="Berriman M."/>
            <person name="Hertz-Fowler C."/>
        </authorList>
    </citation>
    <scope>NUCLEOTIDE SEQUENCE [LARGE SCALE GENOMIC DNA]</scope>
    <source>
        <strain evidence="12">IL3000</strain>
    </source>
</reference>
<dbReference type="Pfam" id="PF13206">
    <property type="entry name" value="VSG_B"/>
    <property type="match status" value="1"/>
</dbReference>
<dbReference type="AlphaFoldDB" id="F9WD08"/>
<proteinExistence type="predicted"/>
<keyword evidence="12" id="KW-1185">Reference proteome</keyword>
<gene>
    <name evidence="11" type="ORF">TCIL3000_0_05810</name>
</gene>
<protein>
    <submittedName>
        <fullName evidence="11">Variant surface glycoprotein</fullName>
    </submittedName>
</protein>
<keyword evidence="7" id="KW-0325">Glycoprotein</keyword>
<feature type="compositionally biased region" description="Basic and acidic residues" evidence="9">
    <location>
        <begin position="298"/>
        <end position="309"/>
    </location>
</feature>
<comment type="caution">
    <text evidence="11">The sequence shown here is derived from an EMBL/GenBank/DDBJ whole genome shotgun (WGS) entry which is preliminary data.</text>
</comment>
<keyword evidence="3" id="KW-1003">Cell membrane</keyword>
<comment type="function">
    <text evidence="1">VSG forms a coat on the surface of the parasite. The trypanosome evades the immune response of the host by expressing a series of antigenically distinct VSGs from an estimated 1000 VSG genes.</text>
</comment>
<evidence type="ECO:0000256" key="4">
    <source>
        <dbReference type="ARBA" id="ARBA00022622"/>
    </source>
</evidence>
<keyword evidence="4" id="KW-0336">GPI-anchor</keyword>
<dbReference type="VEuPathDB" id="TriTrypDB:TcIL3000_0_05810"/>
<dbReference type="GO" id="GO:0005886">
    <property type="term" value="C:plasma membrane"/>
    <property type="evidence" value="ECO:0007669"/>
    <property type="project" value="UniProtKB-SubCell"/>
</dbReference>
<evidence type="ECO:0000256" key="8">
    <source>
        <dbReference type="ARBA" id="ARBA00023288"/>
    </source>
</evidence>
<comment type="subcellular location">
    <subcellularLocation>
        <location evidence="2">Cell membrane</location>
        <topology evidence="2">Lipid-anchor</topology>
        <topology evidence="2">GPI-anchor</topology>
    </subcellularLocation>
</comment>
<evidence type="ECO:0000313" key="12">
    <source>
        <dbReference type="Proteomes" id="UP000000702"/>
    </source>
</evidence>
<organism evidence="11 12">
    <name type="scientific">Trypanosoma congolense (strain IL3000)</name>
    <dbReference type="NCBI Taxonomy" id="1068625"/>
    <lineage>
        <taxon>Eukaryota</taxon>
        <taxon>Discoba</taxon>
        <taxon>Euglenozoa</taxon>
        <taxon>Kinetoplastea</taxon>
        <taxon>Metakinetoplastina</taxon>
        <taxon>Trypanosomatida</taxon>
        <taxon>Trypanosomatidae</taxon>
        <taxon>Trypanosoma</taxon>
        <taxon>Nannomonas</taxon>
    </lineage>
</organism>
<evidence type="ECO:0000256" key="6">
    <source>
        <dbReference type="ARBA" id="ARBA00023136"/>
    </source>
</evidence>
<evidence type="ECO:0000313" key="11">
    <source>
        <dbReference type="EMBL" id="CCD15156.1"/>
    </source>
</evidence>
<evidence type="ECO:0000256" key="3">
    <source>
        <dbReference type="ARBA" id="ARBA00022475"/>
    </source>
</evidence>
<keyword evidence="5" id="KW-0732">Signal</keyword>
<feature type="domain" description="Trypanosome variant surface glycoprotein B-type N-terminal" evidence="10">
    <location>
        <begin position="135"/>
        <end position="304"/>
    </location>
</feature>
<accession>F9WD08</accession>
<dbReference type="Proteomes" id="UP000000702">
    <property type="component" value="Unassembled WGS sequence"/>
</dbReference>
<keyword evidence="6" id="KW-0472">Membrane</keyword>
<dbReference type="EMBL" id="CAEQ01001799">
    <property type="protein sequence ID" value="CCD15156.1"/>
    <property type="molecule type" value="Genomic_DNA"/>
</dbReference>
<sequence>MSWCFLLKDCFSVLIEKLKKEKMTRTKIWMMVMMFFGVASSAEEKNHNGAQHKALCDLLKIAVHKWNELKSRGSDGPLKKALVRTIFGDDSGEDLVALKREALPTIYVDVEKKKLSRLIWCGDPFEEGGLLEVGQSRWPGFSAPHDLLCLCTVGTGGYPFNNAGSATALCGKPKTTLRADEKKGWSSAGGEAGDQMKATWTNIVGECLQEGGKASDLKKALGDFLGQLEKRSLHDIPDRYQLGEGESDRYPCGGGGTVCVMYYNGTSVKQKKHAIPWWTELEEAINNQAEAEQAYTEQEQKKTEEKPKGEGQNQHHQQKHEETQPQQAHRTAALRSAPQHSQETEQKNTENISTPIATLEETSGTSIIPPCTWFLGAFLML</sequence>
<evidence type="ECO:0000256" key="5">
    <source>
        <dbReference type="ARBA" id="ARBA00022729"/>
    </source>
</evidence>
<dbReference type="InterPro" id="IPR025932">
    <property type="entry name" value="Trypano_VSG_B_N_dom"/>
</dbReference>
<name>F9WD08_TRYCI</name>
<dbReference type="GO" id="GO:0098552">
    <property type="term" value="C:side of membrane"/>
    <property type="evidence" value="ECO:0007669"/>
    <property type="project" value="UniProtKB-KW"/>
</dbReference>